<evidence type="ECO:0000313" key="3">
    <source>
        <dbReference type="Proteomes" id="UP000004705"/>
    </source>
</evidence>
<name>H8G3N2_9PSEU</name>
<protein>
    <submittedName>
        <fullName evidence="2">Uncharacterized protein</fullName>
    </submittedName>
</protein>
<dbReference type="Proteomes" id="UP000004705">
    <property type="component" value="Chromosome"/>
</dbReference>
<sequence>MIAAAALLTVTACGEQADTTDSGAGGNGDAPPASQELSRAPEEVPHDGPVPVGQIDSKALPEGYPVDVSVSDKGHTLTVVAQEGGCTKASAELAEETGERVTVTLIESNPADKNVMCTMDMRYPPLTVELDAPLGDREVVLDHEQATH</sequence>
<feature type="region of interest" description="Disordered" evidence="1">
    <location>
        <begin position="16"/>
        <end position="60"/>
    </location>
</feature>
<gene>
    <name evidence="2" type="ORF">SacazDRAFT_01154</name>
</gene>
<reference evidence="2 3" key="1">
    <citation type="journal article" date="2012" name="Stand. Genomic Sci.">
        <title>Genome sequence of the soil bacterium Saccharomonospora azurea type strain (NA-128(T)).</title>
        <authorList>
            <person name="Klenk H.P."/>
            <person name="Held B."/>
            <person name="Lucas S."/>
            <person name="Lapidus A."/>
            <person name="Copeland A."/>
            <person name="Hammon N."/>
            <person name="Pitluck S."/>
            <person name="Goodwin L.A."/>
            <person name="Han C."/>
            <person name="Tapia R."/>
            <person name="Brambilla E.M."/>
            <person name="Potter G."/>
            <person name="Land M."/>
            <person name="Ivanova N."/>
            <person name="Rohde M."/>
            <person name="Goker M."/>
            <person name="Detter J.C."/>
            <person name="Kyrpides N.C."/>
            <person name="Woyke T."/>
        </authorList>
    </citation>
    <scope>NUCLEOTIDE SEQUENCE [LARGE SCALE GENOMIC DNA]</scope>
    <source>
        <strain evidence="2 3">NA-128</strain>
    </source>
</reference>
<dbReference type="AlphaFoldDB" id="H8G3N2"/>
<organism evidence="2 3">
    <name type="scientific">Saccharomonospora azurea NA-128</name>
    <dbReference type="NCBI Taxonomy" id="882081"/>
    <lineage>
        <taxon>Bacteria</taxon>
        <taxon>Bacillati</taxon>
        <taxon>Actinomycetota</taxon>
        <taxon>Actinomycetes</taxon>
        <taxon>Pseudonocardiales</taxon>
        <taxon>Pseudonocardiaceae</taxon>
        <taxon>Saccharomonospora</taxon>
    </lineage>
</organism>
<evidence type="ECO:0000256" key="1">
    <source>
        <dbReference type="SAM" id="MobiDB-lite"/>
    </source>
</evidence>
<keyword evidence="3" id="KW-1185">Reference proteome</keyword>
<proteinExistence type="predicted"/>
<accession>H8G3N2</accession>
<evidence type="ECO:0000313" key="2">
    <source>
        <dbReference type="EMBL" id="EHY88090.1"/>
    </source>
</evidence>
<dbReference type="HOGENOM" id="CLU_126941_0_0_11"/>
<dbReference type="RefSeq" id="WP_005439481.1">
    <property type="nucleotide sequence ID" value="NZ_CM001466.1"/>
</dbReference>
<dbReference type="OrthoDB" id="3629194at2"/>
<dbReference type="EMBL" id="CM001466">
    <property type="protein sequence ID" value="EHY88090.1"/>
    <property type="molecule type" value="Genomic_DNA"/>
</dbReference>